<name>A0A8D8V294_9HEMI</name>
<sequence length="110" mass="11692">MGIVLVSFTESLLDSLLIVWGNCVSESVPTFSSLLSIPSSRILSVFKSVSLVSLTGSLLVSLVRLDSCVSEFDSLSSSLFRIVSSHILRLVSFCSLSVLSLSKSSSEPSS</sequence>
<proteinExistence type="predicted"/>
<dbReference type="EMBL" id="HBUF01353163">
    <property type="protein sequence ID" value="CAG6715444.1"/>
    <property type="molecule type" value="Transcribed_RNA"/>
</dbReference>
<reference evidence="1" key="1">
    <citation type="submission" date="2021-05" db="EMBL/GenBank/DDBJ databases">
        <authorList>
            <person name="Alioto T."/>
            <person name="Alioto T."/>
            <person name="Gomez Garrido J."/>
        </authorList>
    </citation>
    <scope>NUCLEOTIDE SEQUENCE</scope>
</reference>
<organism evidence="1">
    <name type="scientific">Cacopsylla melanoneura</name>
    <dbReference type="NCBI Taxonomy" id="428564"/>
    <lineage>
        <taxon>Eukaryota</taxon>
        <taxon>Metazoa</taxon>
        <taxon>Ecdysozoa</taxon>
        <taxon>Arthropoda</taxon>
        <taxon>Hexapoda</taxon>
        <taxon>Insecta</taxon>
        <taxon>Pterygota</taxon>
        <taxon>Neoptera</taxon>
        <taxon>Paraneoptera</taxon>
        <taxon>Hemiptera</taxon>
        <taxon>Sternorrhyncha</taxon>
        <taxon>Psylloidea</taxon>
        <taxon>Psyllidae</taxon>
        <taxon>Psyllinae</taxon>
        <taxon>Cacopsylla</taxon>
    </lineage>
</organism>
<dbReference type="AlphaFoldDB" id="A0A8D8V294"/>
<accession>A0A8D8V294</accession>
<protein>
    <submittedName>
        <fullName evidence="1">Uncharacterized protein</fullName>
    </submittedName>
</protein>
<dbReference type="EMBL" id="HBUF01353162">
    <property type="protein sequence ID" value="CAG6715440.1"/>
    <property type="molecule type" value="Transcribed_RNA"/>
</dbReference>
<dbReference type="EMBL" id="HBUF01353161">
    <property type="protein sequence ID" value="CAG6715436.1"/>
    <property type="molecule type" value="Transcribed_RNA"/>
</dbReference>
<evidence type="ECO:0000313" key="1">
    <source>
        <dbReference type="EMBL" id="CAG6715440.1"/>
    </source>
</evidence>